<keyword evidence="2" id="KW-1185">Reference proteome</keyword>
<evidence type="ECO:0000313" key="1">
    <source>
        <dbReference type="EMBL" id="AEG30837.1"/>
    </source>
</evidence>
<evidence type="ECO:0008006" key="3">
    <source>
        <dbReference type="Google" id="ProtNLM"/>
    </source>
</evidence>
<dbReference type="Gene3D" id="3.40.50.10610">
    <property type="entry name" value="ABC-type transport auxiliary lipoprotein component"/>
    <property type="match status" value="1"/>
</dbReference>
<sequence>MQRQKLWRPLTRTGLLVSVIALGLGLHGCAGTKVERVDAAEEIALTDQWNATDSRLVADSMIDDMLSFPWIERFQTETGQVRPVIIIQSVDNRSHQQIPVETFINDLRRAGIRSGRVDFVAAADQRGEIRDERAEQQSFSRPDTVTPFGEEIGADFALSGTITSIVDQLNNRRVTFYQTDLVLIDLKTNRQVWAGQNKIQKIQQRSRFGF</sequence>
<dbReference type="EMBL" id="CP002776">
    <property type="protein sequence ID" value="AEG30837.1"/>
    <property type="molecule type" value="Genomic_DNA"/>
</dbReference>
<dbReference type="STRING" id="717773.Thicy_0061"/>
<dbReference type="AlphaFoldDB" id="F6D906"/>
<organism evidence="1 2">
    <name type="scientific">Thiomicrospira cyclica (strain DSM 14477 / JCM 11371 / ALM1)</name>
    <name type="common">Thioalkalimicrobium cyclicum</name>
    <dbReference type="NCBI Taxonomy" id="717773"/>
    <lineage>
        <taxon>Bacteria</taxon>
        <taxon>Pseudomonadati</taxon>
        <taxon>Pseudomonadota</taxon>
        <taxon>Gammaproteobacteria</taxon>
        <taxon>Thiotrichales</taxon>
        <taxon>Piscirickettsiaceae</taxon>
        <taxon>Thiomicrospira</taxon>
    </lineage>
</organism>
<name>F6D906_THICA</name>
<accession>F6D906</accession>
<dbReference type="HOGENOM" id="CLU_114013_1_0_6"/>
<gene>
    <name evidence="1" type="ordered locus">Thicy_0061</name>
</gene>
<dbReference type="eggNOG" id="COG3417">
    <property type="taxonomic scope" value="Bacteria"/>
</dbReference>
<reference evidence="1 2" key="1">
    <citation type="submission" date="2011-05" db="EMBL/GenBank/DDBJ databases">
        <title>Complete sequence of Thioalkalimicrobium cyclicum ALM1.</title>
        <authorList>
            <consortium name="US DOE Joint Genome Institute"/>
            <person name="Lucas S."/>
            <person name="Han J."/>
            <person name="Lapidus A."/>
            <person name="Cheng J.-F."/>
            <person name="Goodwin L."/>
            <person name="Pitluck S."/>
            <person name="Peters L."/>
            <person name="Mikhailova N."/>
            <person name="Davenport K."/>
            <person name="Han C."/>
            <person name="Tapia R."/>
            <person name="Land M."/>
            <person name="Hauser L."/>
            <person name="Kyrpides N."/>
            <person name="Ivanova N."/>
            <person name="Pagani I."/>
            <person name="Kappler U."/>
            <person name="Woyke T."/>
        </authorList>
    </citation>
    <scope>NUCLEOTIDE SEQUENCE [LARGE SCALE GENOMIC DNA]</scope>
    <source>
        <strain evidence="2">DSM 14477 / JCM 11371 / ALM1</strain>
    </source>
</reference>
<dbReference type="Pfam" id="PF13036">
    <property type="entry name" value="LpoB"/>
    <property type="match status" value="1"/>
</dbReference>
<evidence type="ECO:0000313" key="2">
    <source>
        <dbReference type="Proteomes" id="UP000009232"/>
    </source>
</evidence>
<dbReference type="KEGG" id="tcy:Thicy_0061"/>
<proteinExistence type="predicted"/>
<dbReference type="RefSeq" id="WP_013834625.1">
    <property type="nucleotide sequence ID" value="NC_015581.1"/>
</dbReference>
<dbReference type="Proteomes" id="UP000009232">
    <property type="component" value="Chromosome"/>
</dbReference>
<dbReference type="OrthoDB" id="9803653at2"/>
<protein>
    <recommendedName>
        <fullName evidence="3">Penicillin-binding protein activator LpoB</fullName>
    </recommendedName>
</protein>
<dbReference type="InterPro" id="IPR014094">
    <property type="entry name" value="LpoB"/>
</dbReference>